<dbReference type="NCBIfam" id="TIGR01297">
    <property type="entry name" value="CDF"/>
    <property type="match status" value="1"/>
</dbReference>
<feature type="domain" description="Cation efflux protein transmembrane" evidence="11">
    <location>
        <begin position="40"/>
        <end position="225"/>
    </location>
</feature>
<evidence type="ECO:0000256" key="1">
    <source>
        <dbReference type="ARBA" id="ARBA00004141"/>
    </source>
</evidence>
<feature type="transmembrane region" description="Helical" evidence="10">
    <location>
        <begin position="34"/>
        <end position="55"/>
    </location>
</feature>
<proteinExistence type="inferred from homology"/>
<evidence type="ECO:0000256" key="9">
    <source>
        <dbReference type="SAM" id="MobiDB-lite"/>
    </source>
</evidence>
<feature type="transmembrane region" description="Helical" evidence="10">
    <location>
        <begin position="139"/>
        <end position="160"/>
    </location>
</feature>
<reference evidence="13 14" key="1">
    <citation type="submission" date="2020-03" db="EMBL/GenBank/DDBJ databases">
        <title>Genomic Encyclopedia of Type Strains, Phase III (KMG-III): the genomes of soil and plant-associated and newly described type strains.</title>
        <authorList>
            <person name="Whitman W."/>
        </authorList>
    </citation>
    <scope>NUCLEOTIDE SEQUENCE [LARGE SCALE GENOMIC DNA]</scope>
    <source>
        <strain evidence="13 14">CECT 8804</strain>
    </source>
</reference>
<keyword evidence="4 10" id="KW-0812">Transmembrane</keyword>
<comment type="caution">
    <text evidence="13">The sequence shown here is derived from an EMBL/GenBank/DDBJ whole genome shotgun (WGS) entry which is preliminary data.</text>
</comment>
<feature type="transmembrane region" description="Helical" evidence="10">
    <location>
        <begin position="105"/>
        <end position="127"/>
    </location>
</feature>
<dbReference type="SUPFAM" id="SSF160240">
    <property type="entry name" value="Cation efflux protein cytoplasmic domain-like"/>
    <property type="match status" value="1"/>
</dbReference>
<keyword evidence="8 10" id="KW-0472">Membrane</keyword>
<dbReference type="Proteomes" id="UP000727456">
    <property type="component" value="Unassembled WGS sequence"/>
</dbReference>
<gene>
    <name evidence="13" type="ORF">FHS31_000472</name>
</gene>
<keyword evidence="6 10" id="KW-1133">Transmembrane helix</keyword>
<evidence type="ECO:0000259" key="12">
    <source>
        <dbReference type="Pfam" id="PF16916"/>
    </source>
</evidence>
<keyword evidence="3" id="KW-0813">Transport</keyword>
<evidence type="ECO:0000259" key="11">
    <source>
        <dbReference type="Pfam" id="PF01545"/>
    </source>
</evidence>
<dbReference type="InterPro" id="IPR002524">
    <property type="entry name" value="Cation_efflux"/>
</dbReference>
<keyword evidence="5" id="KW-0864">Zinc transport</keyword>
<keyword evidence="5" id="KW-0862">Zinc</keyword>
<accession>A0ABX0TQL6</accession>
<keyword evidence="7" id="KW-0406">Ion transport</keyword>
<feature type="compositionally biased region" description="Basic residues" evidence="9">
    <location>
        <begin position="18"/>
        <end position="28"/>
    </location>
</feature>
<dbReference type="Pfam" id="PF01545">
    <property type="entry name" value="Cation_efflux"/>
    <property type="match status" value="1"/>
</dbReference>
<dbReference type="RefSeq" id="WP_167071634.1">
    <property type="nucleotide sequence ID" value="NZ_JAAOZC010000001.1"/>
</dbReference>
<protein>
    <submittedName>
        <fullName evidence="13">Cobalt-zinc-cadmium efflux system protein</fullName>
    </submittedName>
</protein>
<name>A0ABX0TQL6_9SPHN</name>
<feature type="compositionally biased region" description="Basic and acidic residues" evidence="9">
    <location>
        <begin position="1"/>
        <end position="17"/>
    </location>
</feature>
<keyword evidence="14" id="KW-1185">Reference proteome</keyword>
<evidence type="ECO:0000256" key="3">
    <source>
        <dbReference type="ARBA" id="ARBA00022448"/>
    </source>
</evidence>
<dbReference type="SUPFAM" id="SSF161111">
    <property type="entry name" value="Cation efflux protein transmembrane domain-like"/>
    <property type="match status" value="1"/>
</dbReference>
<dbReference type="EMBL" id="JAAOZC010000001">
    <property type="protein sequence ID" value="NIJ06890.1"/>
    <property type="molecule type" value="Genomic_DNA"/>
</dbReference>
<evidence type="ECO:0000256" key="2">
    <source>
        <dbReference type="ARBA" id="ARBA00008873"/>
    </source>
</evidence>
<feature type="transmembrane region" description="Helical" evidence="10">
    <location>
        <begin position="75"/>
        <end position="93"/>
    </location>
</feature>
<dbReference type="InterPro" id="IPR027470">
    <property type="entry name" value="Cation_efflux_CTD"/>
</dbReference>
<organism evidence="13 14">
    <name type="scientific">Sphingomonas vulcanisoli</name>
    <dbReference type="NCBI Taxonomy" id="1658060"/>
    <lineage>
        <taxon>Bacteria</taxon>
        <taxon>Pseudomonadati</taxon>
        <taxon>Pseudomonadota</taxon>
        <taxon>Alphaproteobacteria</taxon>
        <taxon>Sphingomonadales</taxon>
        <taxon>Sphingomonadaceae</taxon>
        <taxon>Sphingomonas</taxon>
    </lineage>
</organism>
<evidence type="ECO:0000256" key="5">
    <source>
        <dbReference type="ARBA" id="ARBA00022906"/>
    </source>
</evidence>
<evidence type="ECO:0000313" key="13">
    <source>
        <dbReference type="EMBL" id="NIJ06890.1"/>
    </source>
</evidence>
<dbReference type="InterPro" id="IPR058533">
    <property type="entry name" value="Cation_efflux_TM"/>
</dbReference>
<dbReference type="InterPro" id="IPR036837">
    <property type="entry name" value="Cation_efflux_CTD_sf"/>
</dbReference>
<feature type="domain" description="Cation efflux protein cytoplasmic" evidence="12">
    <location>
        <begin position="235"/>
        <end position="307"/>
    </location>
</feature>
<feature type="region of interest" description="Disordered" evidence="9">
    <location>
        <begin position="1"/>
        <end position="28"/>
    </location>
</feature>
<evidence type="ECO:0000256" key="6">
    <source>
        <dbReference type="ARBA" id="ARBA00022989"/>
    </source>
</evidence>
<comment type="similarity">
    <text evidence="2">Belongs to the cation diffusion facilitator (CDF) transporter (TC 2.A.4) family. SLC30A subfamily.</text>
</comment>
<dbReference type="PANTHER" id="PTHR11562">
    <property type="entry name" value="CATION EFFLUX PROTEIN/ ZINC TRANSPORTER"/>
    <property type="match status" value="1"/>
</dbReference>
<evidence type="ECO:0000256" key="4">
    <source>
        <dbReference type="ARBA" id="ARBA00022692"/>
    </source>
</evidence>
<evidence type="ECO:0000256" key="10">
    <source>
        <dbReference type="SAM" id="Phobius"/>
    </source>
</evidence>
<feature type="transmembrane region" description="Helical" evidence="10">
    <location>
        <begin position="172"/>
        <end position="198"/>
    </location>
</feature>
<evidence type="ECO:0000256" key="7">
    <source>
        <dbReference type="ARBA" id="ARBA00023065"/>
    </source>
</evidence>
<dbReference type="PANTHER" id="PTHR11562:SF17">
    <property type="entry name" value="RE54080P-RELATED"/>
    <property type="match status" value="1"/>
</dbReference>
<comment type="subcellular location">
    <subcellularLocation>
        <location evidence="1">Membrane</location>
        <topology evidence="1">Multi-pass membrane protein</topology>
    </subcellularLocation>
</comment>
<dbReference type="InterPro" id="IPR027469">
    <property type="entry name" value="Cation_efflux_TMD_sf"/>
</dbReference>
<sequence length="319" mass="33455">MPHDHHDHDHADHDHAHGHGHHHGHGHSHAPRSFGFAFAVGTTLNLGFVIVEAIYGVLSGSVALMADAGHNFGDALGLLIAWGAAILAGRSPGGRYTYGLRSSSIVAALLNALMLVFTLGIIAVEAIRRLFEPAPVSGTTMMIVAAIGIAINGTTALLFMRGREHDLNLRAAFAHMAADALISAGVVVAGLLVLLTGWSWIDPVTSLILVAIIAAGTWGLLRDSVNLSLQAAPEGLDPDRIGTFLLAQDKVAAIHDLHVWPMSTTETALTVHLVTPSGFQGDAFTANIATALQKSFGIQHSTIQIETDTNGDCALAVEC</sequence>
<evidence type="ECO:0000256" key="8">
    <source>
        <dbReference type="ARBA" id="ARBA00023136"/>
    </source>
</evidence>
<dbReference type="Gene3D" id="1.20.1510.10">
    <property type="entry name" value="Cation efflux protein transmembrane domain"/>
    <property type="match status" value="1"/>
</dbReference>
<dbReference type="InterPro" id="IPR050681">
    <property type="entry name" value="CDF/SLC30A"/>
</dbReference>
<evidence type="ECO:0000313" key="14">
    <source>
        <dbReference type="Proteomes" id="UP000727456"/>
    </source>
</evidence>
<feature type="transmembrane region" description="Helical" evidence="10">
    <location>
        <begin position="204"/>
        <end position="221"/>
    </location>
</feature>
<dbReference type="Pfam" id="PF16916">
    <property type="entry name" value="ZT_dimer"/>
    <property type="match status" value="1"/>
</dbReference>